<name>A0ABP6SIQ8_9ACTN</name>
<proteinExistence type="predicted"/>
<keyword evidence="3" id="KW-1185">Reference proteome</keyword>
<feature type="compositionally biased region" description="Basic and acidic residues" evidence="1">
    <location>
        <begin position="82"/>
        <end position="92"/>
    </location>
</feature>
<protein>
    <submittedName>
        <fullName evidence="2">Uncharacterized protein</fullName>
    </submittedName>
</protein>
<sequence length="98" mass="10197">MTAHHHHGQRHERDQGPESDEARRAANTPGDRGLGAGGLQTAVHDATDGGNGSETASLTPAASGDRVAANNSADMVAGPFIMDERAQPDTARRLTTNE</sequence>
<feature type="region of interest" description="Disordered" evidence="1">
    <location>
        <begin position="1"/>
        <end position="98"/>
    </location>
</feature>
<evidence type="ECO:0000256" key="1">
    <source>
        <dbReference type="SAM" id="MobiDB-lite"/>
    </source>
</evidence>
<dbReference type="Proteomes" id="UP001499990">
    <property type="component" value="Unassembled WGS sequence"/>
</dbReference>
<reference evidence="3" key="1">
    <citation type="journal article" date="2019" name="Int. J. Syst. Evol. Microbiol.">
        <title>The Global Catalogue of Microorganisms (GCM) 10K type strain sequencing project: providing services to taxonomists for standard genome sequencing and annotation.</title>
        <authorList>
            <consortium name="The Broad Institute Genomics Platform"/>
            <consortium name="The Broad Institute Genome Sequencing Center for Infectious Disease"/>
            <person name="Wu L."/>
            <person name="Ma J."/>
        </authorList>
    </citation>
    <scope>NUCLEOTIDE SEQUENCE [LARGE SCALE GENOMIC DNA]</scope>
    <source>
        <strain evidence="3">JCM 9651</strain>
    </source>
</reference>
<comment type="caution">
    <text evidence="2">The sequence shown here is derived from an EMBL/GenBank/DDBJ whole genome shotgun (WGS) entry which is preliminary data.</text>
</comment>
<dbReference type="EMBL" id="BAAAYL010000001">
    <property type="protein sequence ID" value="GAA3377457.1"/>
    <property type="molecule type" value="Genomic_DNA"/>
</dbReference>
<organism evidence="2 3">
    <name type="scientific">Streptomyces sannanensis</name>
    <dbReference type="NCBI Taxonomy" id="285536"/>
    <lineage>
        <taxon>Bacteria</taxon>
        <taxon>Bacillati</taxon>
        <taxon>Actinomycetota</taxon>
        <taxon>Actinomycetes</taxon>
        <taxon>Kitasatosporales</taxon>
        <taxon>Streptomycetaceae</taxon>
        <taxon>Streptomyces</taxon>
    </lineage>
</organism>
<gene>
    <name evidence="2" type="ORF">GCM10020367_53200</name>
</gene>
<evidence type="ECO:0000313" key="2">
    <source>
        <dbReference type="EMBL" id="GAA3377457.1"/>
    </source>
</evidence>
<feature type="compositionally biased region" description="Basic residues" evidence="1">
    <location>
        <begin position="1"/>
        <end position="10"/>
    </location>
</feature>
<accession>A0ABP6SIQ8</accession>
<feature type="compositionally biased region" description="Basic and acidic residues" evidence="1">
    <location>
        <begin position="11"/>
        <end position="24"/>
    </location>
</feature>
<evidence type="ECO:0000313" key="3">
    <source>
        <dbReference type="Proteomes" id="UP001499990"/>
    </source>
</evidence>